<dbReference type="PANTHER" id="PTHR30055">
    <property type="entry name" value="HTH-TYPE TRANSCRIPTIONAL REGULATOR RUTR"/>
    <property type="match status" value="1"/>
</dbReference>
<name>A0A2S8J7A7_RHOOP</name>
<feature type="domain" description="HTH tetR-type" evidence="5">
    <location>
        <begin position="1"/>
        <end position="54"/>
    </location>
</feature>
<evidence type="ECO:0000256" key="2">
    <source>
        <dbReference type="ARBA" id="ARBA00023125"/>
    </source>
</evidence>
<dbReference type="InterPro" id="IPR009057">
    <property type="entry name" value="Homeodomain-like_sf"/>
</dbReference>
<gene>
    <name evidence="6" type="ORF">C5613_22360</name>
</gene>
<keyword evidence="1" id="KW-0805">Transcription regulation</keyword>
<dbReference type="GO" id="GO:0000976">
    <property type="term" value="F:transcription cis-regulatory region binding"/>
    <property type="evidence" value="ECO:0007669"/>
    <property type="project" value="TreeGrafter"/>
</dbReference>
<dbReference type="RefSeq" id="WP_105417725.1">
    <property type="nucleotide sequence ID" value="NZ_PUIO01000028.1"/>
</dbReference>
<reference evidence="7" key="1">
    <citation type="submission" date="2018-02" db="EMBL/GenBank/DDBJ databases">
        <title>Draft genome sequencing of Rhodococcus opacus KU647198.</title>
        <authorList>
            <person name="Zheng B.-X."/>
        </authorList>
    </citation>
    <scope>NUCLEOTIDE SEQUENCE [LARGE SCALE GENOMIC DNA]</scope>
    <source>
        <strain evidence="7">04-OD7</strain>
    </source>
</reference>
<dbReference type="Pfam" id="PF00440">
    <property type="entry name" value="TetR_N"/>
    <property type="match status" value="1"/>
</dbReference>
<dbReference type="Proteomes" id="UP000239290">
    <property type="component" value="Unassembled WGS sequence"/>
</dbReference>
<dbReference type="AlphaFoldDB" id="A0A2S8J7A7"/>
<evidence type="ECO:0000256" key="4">
    <source>
        <dbReference type="PROSITE-ProRule" id="PRU00335"/>
    </source>
</evidence>
<feature type="DNA-binding region" description="H-T-H motif" evidence="4">
    <location>
        <begin position="17"/>
        <end position="36"/>
    </location>
</feature>
<dbReference type="InterPro" id="IPR036271">
    <property type="entry name" value="Tet_transcr_reg_TetR-rel_C_sf"/>
</dbReference>
<comment type="caution">
    <text evidence="6">The sequence shown here is derived from an EMBL/GenBank/DDBJ whole genome shotgun (WGS) entry which is preliminary data.</text>
</comment>
<evidence type="ECO:0000259" key="5">
    <source>
        <dbReference type="PROSITE" id="PS50977"/>
    </source>
</evidence>
<dbReference type="InterPro" id="IPR050109">
    <property type="entry name" value="HTH-type_TetR-like_transc_reg"/>
</dbReference>
<evidence type="ECO:0000256" key="1">
    <source>
        <dbReference type="ARBA" id="ARBA00023015"/>
    </source>
</evidence>
<dbReference type="InterPro" id="IPR011075">
    <property type="entry name" value="TetR_C"/>
</dbReference>
<dbReference type="SUPFAM" id="SSF46689">
    <property type="entry name" value="Homeodomain-like"/>
    <property type="match status" value="1"/>
</dbReference>
<evidence type="ECO:0000256" key="3">
    <source>
        <dbReference type="ARBA" id="ARBA00023163"/>
    </source>
</evidence>
<evidence type="ECO:0000313" key="7">
    <source>
        <dbReference type="Proteomes" id="UP000239290"/>
    </source>
</evidence>
<dbReference type="Pfam" id="PF16859">
    <property type="entry name" value="TetR_C_11"/>
    <property type="match status" value="1"/>
</dbReference>
<dbReference type="SUPFAM" id="SSF48498">
    <property type="entry name" value="Tetracyclin repressor-like, C-terminal domain"/>
    <property type="match status" value="1"/>
</dbReference>
<dbReference type="GO" id="GO:0003700">
    <property type="term" value="F:DNA-binding transcription factor activity"/>
    <property type="evidence" value="ECO:0007669"/>
    <property type="project" value="TreeGrafter"/>
</dbReference>
<sequence>MEATKALLQEVGFARLTVDSIAERSGVGKGTIYRWWNNRADVAMDALLEERDPVGWFVDDGPAIESLRRQLRIATEFLGGPNGAVVAGLLGDAQHDPQMAHAFRQRFLRPLFELTRRLLAEATEEGDIRADVDHDLLIDMLTGPLYFRLLVTGEPLSAAATQQLVDTALRGARPEPRNLGPRTPTQ</sequence>
<evidence type="ECO:0000313" key="6">
    <source>
        <dbReference type="EMBL" id="PQP22809.1"/>
    </source>
</evidence>
<keyword evidence="3" id="KW-0804">Transcription</keyword>
<keyword evidence="2 4" id="KW-0238">DNA-binding</keyword>
<dbReference type="InterPro" id="IPR001647">
    <property type="entry name" value="HTH_TetR"/>
</dbReference>
<protein>
    <submittedName>
        <fullName evidence="6">TetR family transcriptional regulator</fullName>
    </submittedName>
</protein>
<dbReference type="EMBL" id="PUIO01000028">
    <property type="protein sequence ID" value="PQP22809.1"/>
    <property type="molecule type" value="Genomic_DNA"/>
</dbReference>
<accession>A0A2S8J7A7</accession>
<dbReference type="PROSITE" id="PS50977">
    <property type="entry name" value="HTH_TETR_2"/>
    <property type="match status" value="1"/>
</dbReference>
<organism evidence="6 7">
    <name type="scientific">Rhodococcus opacus</name>
    <name type="common">Nocardia opaca</name>
    <dbReference type="NCBI Taxonomy" id="37919"/>
    <lineage>
        <taxon>Bacteria</taxon>
        <taxon>Bacillati</taxon>
        <taxon>Actinomycetota</taxon>
        <taxon>Actinomycetes</taxon>
        <taxon>Mycobacteriales</taxon>
        <taxon>Nocardiaceae</taxon>
        <taxon>Rhodococcus</taxon>
    </lineage>
</organism>
<dbReference type="Gene3D" id="1.10.10.60">
    <property type="entry name" value="Homeodomain-like"/>
    <property type="match status" value="1"/>
</dbReference>
<dbReference type="PANTHER" id="PTHR30055:SF148">
    <property type="entry name" value="TETR-FAMILY TRANSCRIPTIONAL REGULATOR"/>
    <property type="match status" value="1"/>
</dbReference>
<proteinExistence type="predicted"/>
<dbReference type="Gene3D" id="1.10.357.10">
    <property type="entry name" value="Tetracycline Repressor, domain 2"/>
    <property type="match status" value="1"/>
</dbReference>